<feature type="transmembrane region" description="Helical" evidence="6">
    <location>
        <begin position="226"/>
        <end position="244"/>
    </location>
</feature>
<dbReference type="Proteomes" id="UP000053690">
    <property type="component" value="Unassembled WGS sequence"/>
</dbReference>
<keyword evidence="4 6" id="KW-1133">Transmembrane helix</keyword>
<dbReference type="AlphaFoldDB" id="A0A0X3TZQ8"/>
<dbReference type="Gene3D" id="1.20.1250.20">
    <property type="entry name" value="MFS general substrate transporter like domains"/>
    <property type="match status" value="1"/>
</dbReference>
<feature type="transmembrane region" description="Helical" evidence="6">
    <location>
        <begin position="479"/>
        <end position="498"/>
    </location>
</feature>
<feature type="transmembrane region" description="Helical" evidence="6">
    <location>
        <begin position="329"/>
        <end position="354"/>
    </location>
</feature>
<feature type="transmembrane region" description="Helical" evidence="6">
    <location>
        <begin position="195"/>
        <end position="214"/>
    </location>
</feature>
<dbReference type="InterPro" id="IPR020846">
    <property type="entry name" value="MFS_dom"/>
</dbReference>
<feature type="transmembrane region" description="Helical" evidence="6">
    <location>
        <begin position="45"/>
        <end position="62"/>
    </location>
</feature>
<dbReference type="PANTHER" id="PTHR42718:SF9">
    <property type="entry name" value="MAJOR FACILITATOR SUPERFAMILY MULTIDRUG TRANSPORTER MFSC"/>
    <property type="match status" value="1"/>
</dbReference>
<dbReference type="Gene3D" id="1.20.1720.10">
    <property type="entry name" value="Multidrug resistance protein D"/>
    <property type="match status" value="1"/>
</dbReference>
<dbReference type="GO" id="GO:0016020">
    <property type="term" value="C:membrane"/>
    <property type="evidence" value="ECO:0007669"/>
    <property type="project" value="UniProtKB-SubCell"/>
</dbReference>
<keyword evidence="5 6" id="KW-0472">Membrane</keyword>
<feature type="transmembrane region" description="Helical" evidence="6">
    <location>
        <begin position="74"/>
        <end position="93"/>
    </location>
</feature>
<evidence type="ECO:0000256" key="6">
    <source>
        <dbReference type="SAM" id="Phobius"/>
    </source>
</evidence>
<dbReference type="InterPro" id="IPR011701">
    <property type="entry name" value="MFS"/>
</dbReference>
<dbReference type="STRING" id="1685378.AVO44_04140"/>
<feature type="transmembrane region" description="Helical" evidence="6">
    <location>
        <begin position="99"/>
        <end position="119"/>
    </location>
</feature>
<evidence type="ECO:0000256" key="3">
    <source>
        <dbReference type="ARBA" id="ARBA00022692"/>
    </source>
</evidence>
<feature type="transmembrane region" description="Helical" evidence="6">
    <location>
        <begin position="265"/>
        <end position="284"/>
    </location>
</feature>
<dbReference type="EMBL" id="LQBP01000002">
    <property type="protein sequence ID" value="KUJ81069.1"/>
    <property type="molecule type" value="Genomic_DNA"/>
</dbReference>
<name>A0A0X3TZQ8_9RHOB</name>
<comment type="subcellular location">
    <subcellularLocation>
        <location evidence="1">Membrane</location>
        <topology evidence="1">Multi-pass membrane protein</topology>
    </subcellularLocation>
</comment>
<dbReference type="CDD" id="cd17321">
    <property type="entry name" value="MFS_MMR_MDR_like"/>
    <property type="match status" value="1"/>
</dbReference>
<dbReference type="OrthoDB" id="9812221at2"/>
<feature type="domain" description="Major facilitator superfamily (MFS) profile" evidence="7">
    <location>
        <begin position="8"/>
        <end position="503"/>
    </location>
</feature>
<evidence type="ECO:0000259" key="7">
    <source>
        <dbReference type="PROSITE" id="PS50850"/>
    </source>
</evidence>
<feature type="transmembrane region" description="Helical" evidence="6">
    <location>
        <begin position="131"/>
        <end position="151"/>
    </location>
</feature>
<reference evidence="9" key="1">
    <citation type="submission" date="2015-12" db="EMBL/GenBank/DDBJ databases">
        <authorList>
            <person name="Zhang G."/>
            <person name="Stingl U."/>
        </authorList>
    </citation>
    <scope>NUCLEOTIDE SEQUENCE [LARGE SCALE GENOMIC DNA]</scope>
    <source>
        <strain evidence="9">ZGT108</strain>
    </source>
</reference>
<evidence type="ECO:0000313" key="9">
    <source>
        <dbReference type="Proteomes" id="UP000053690"/>
    </source>
</evidence>
<dbReference type="RefSeq" id="WP_068333012.1">
    <property type="nucleotide sequence ID" value="NZ_LQBP01000002.1"/>
</dbReference>
<feature type="transmembrane region" description="Helical" evidence="6">
    <location>
        <begin position="389"/>
        <end position="416"/>
    </location>
</feature>
<gene>
    <name evidence="8" type="ORF">AVO44_04140</name>
</gene>
<accession>A0A0X3TZQ8</accession>
<evidence type="ECO:0000256" key="5">
    <source>
        <dbReference type="ARBA" id="ARBA00023136"/>
    </source>
</evidence>
<keyword evidence="2" id="KW-0813">Transport</keyword>
<feature type="transmembrane region" description="Helical" evidence="6">
    <location>
        <begin position="360"/>
        <end position="382"/>
    </location>
</feature>
<feature type="transmembrane region" description="Helical" evidence="6">
    <location>
        <begin position="9"/>
        <end position="33"/>
    </location>
</feature>
<evidence type="ECO:0000256" key="4">
    <source>
        <dbReference type="ARBA" id="ARBA00022989"/>
    </source>
</evidence>
<evidence type="ECO:0000313" key="8">
    <source>
        <dbReference type="EMBL" id="KUJ81069.1"/>
    </source>
</evidence>
<evidence type="ECO:0000256" key="1">
    <source>
        <dbReference type="ARBA" id="ARBA00004141"/>
    </source>
</evidence>
<dbReference type="GO" id="GO:0022857">
    <property type="term" value="F:transmembrane transporter activity"/>
    <property type="evidence" value="ECO:0007669"/>
    <property type="project" value="InterPro"/>
</dbReference>
<keyword evidence="3 6" id="KW-0812">Transmembrane</keyword>
<keyword evidence="9" id="KW-1185">Reference proteome</keyword>
<proteinExistence type="predicted"/>
<dbReference type="PANTHER" id="PTHR42718">
    <property type="entry name" value="MAJOR FACILITATOR SUPERFAMILY MULTIDRUG TRANSPORTER MFSC"/>
    <property type="match status" value="1"/>
</dbReference>
<evidence type="ECO:0000256" key="2">
    <source>
        <dbReference type="ARBA" id="ARBA00022448"/>
    </source>
</evidence>
<feature type="transmembrane region" description="Helical" evidence="6">
    <location>
        <begin position="296"/>
        <end position="317"/>
    </location>
</feature>
<dbReference type="InterPro" id="IPR036259">
    <property type="entry name" value="MFS_trans_sf"/>
</dbReference>
<organism evidence="8 9">
    <name type="scientific">Ruegeria profundi</name>
    <dbReference type="NCBI Taxonomy" id="1685378"/>
    <lineage>
        <taxon>Bacteria</taxon>
        <taxon>Pseudomonadati</taxon>
        <taxon>Pseudomonadota</taxon>
        <taxon>Alphaproteobacteria</taxon>
        <taxon>Rhodobacterales</taxon>
        <taxon>Roseobacteraceae</taxon>
        <taxon>Ruegeria</taxon>
    </lineage>
</organism>
<dbReference type="Pfam" id="PF07690">
    <property type="entry name" value="MFS_1"/>
    <property type="match status" value="1"/>
</dbReference>
<dbReference type="SUPFAM" id="SSF103473">
    <property type="entry name" value="MFS general substrate transporter"/>
    <property type="match status" value="1"/>
</dbReference>
<comment type="caution">
    <text evidence="8">The sequence shown here is derived from an EMBL/GenBank/DDBJ whole genome shotgun (WGS) entry which is preliminary data.</text>
</comment>
<feature type="transmembrane region" description="Helical" evidence="6">
    <location>
        <begin position="163"/>
        <end position="183"/>
    </location>
</feature>
<protein>
    <submittedName>
        <fullName evidence="8">MFS transporter</fullName>
    </submittedName>
</protein>
<dbReference type="PROSITE" id="PS50850">
    <property type="entry name" value="MFS"/>
    <property type="match status" value="1"/>
</dbReference>
<sequence>MDRSSIIKIIALMVTGFGIGIDFTGALILVPAIENSFDTDITSTQWVLNIYALFFAMTMVAGGRLGDMYGHRKMMLIGLSIFLFSSIMCFLSPTLDFLIVARALQGIGAGCVWPCTLAFGATKVSRPEHRAMIMGLILAGVTCGNVFGPLISGTVVNLGDWRLFFLANVVFSTISMVTALLLMQRETQHKQGEHIDFAGMGILSFAVLLLLYALDVGADWGWRSPPLLMLFLLSAGLFFLFPKVEKRVKEPLLLPQMMANREFRITLGLNMFNVSAAFVGLMYFPQYMQKVLGWSTLQSAFGLAPLTVLLAVGSIVSGKLYNDFGPKRLLFWGYLCAAIGAASVVAMPATLGYWQILPGMAMIGLGATLTVGPSGTAAVCAVKPERAGLVGGLSFMTHLVYGAVSVACATAIMFLVSLRSLGEQLTAAGIDMSDADQRAINGGTLTTATARDVMQKLTGPEVEKVKDAIASAFDTGMNMAFIFATLSVSVGIVLAMLLDEDKLHKVEN</sequence>